<keyword evidence="3" id="KW-1185">Reference proteome</keyword>
<dbReference type="RefSeq" id="WP_359659339.1">
    <property type="nucleotide sequence ID" value="NZ_JBEXZP010000555.1"/>
</dbReference>
<dbReference type="EMBL" id="JBEXZR010000048">
    <property type="protein sequence ID" value="MEU0712066.1"/>
    <property type="molecule type" value="Genomic_DNA"/>
</dbReference>
<dbReference type="Proteomes" id="UP001550378">
    <property type="component" value="Unassembled WGS sequence"/>
</dbReference>
<gene>
    <name evidence="2" type="ORF">ABZ508_32355</name>
</gene>
<comment type="caution">
    <text evidence="2">The sequence shown here is derived from an EMBL/GenBank/DDBJ whole genome shotgun (WGS) entry which is preliminary data.</text>
</comment>
<name>A0ABV2WFC2_9ACTN</name>
<organism evidence="2 3">
    <name type="scientific">Streptomyces lavendulocolor</name>
    <dbReference type="NCBI Taxonomy" id="67316"/>
    <lineage>
        <taxon>Bacteria</taxon>
        <taxon>Bacillati</taxon>
        <taxon>Actinomycetota</taxon>
        <taxon>Actinomycetes</taxon>
        <taxon>Kitasatosporales</taxon>
        <taxon>Streptomycetaceae</taxon>
        <taxon>Streptomyces</taxon>
    </lineage>
</organism>
<feature type="chain" id="PRO_5045295873" evidence="1">
    <location>
        <begin position="24"/>
        <end position="69"/>
    </location>
</feature>
<proteinExistence type="predicted"/>
<evidence type="ECO:0000313" key="2">
    <source>
        <dbReference type="EMBL" id="MEU0712066.1"/>
    </source>
</evidence>
<protein>
    <submittedName>
        <fullName evidence="2">Uncharacterized protein</fullName>
    </submittedName>
</protein>
<accession>A0ABV2WFC2</accession>
<evidence type="ECO:0000256" key="1">
    <source>
        <dbReference type="SAM" id="SignalP"/>
    </source>
</evidence>
<reference evidence="2 3" key="1">
    <citation type="submission" date="2024-06" db="EMBL/GenBank/DDBJ databases">
        <title>The Natural Products Discovery Center: Release of the First 8490 Sequenced Strains for Exploring Actinobacteria Biosynthetic Diversity.</title>
        <authorList>
            <person name="Kalkreuter E."/>
            <person name="Kautsar S.A."/>
            <person name="Yang D."/>
            <person name="Bader C.D."/>
            <person name="Teijaro C.N."/>
            <person name="Fluegel L."/>
            <person name="Davis C.M."/>
            <person name="Simpson J.R."/>
            <person name="Lauterbach L."/>
            <person name="Steele A.D."/>
            <person name="Gui C."/>
            <person name="Meng S."/>
            <person name="Li G."/>
            <person name="Viehrig K."/>
            <person name="Ye F."/>
            <person name="Su P."/>
            <person name="Kiefer A.F."/>
            <person name="Nichols A."/>
            <person name="Cepeda A.J."/>
            <person name="Yan W."/>
            <person name="Fan B."/>
            <person name="Jiang Y."/>
            <person name="Adhikari A."/>
            <person name="Zheng C.-J."/>
            <person name="Schuster L."/>
            <person name="Cowan T.M."/>
            <person name="Smanski M.J."/>
            <person name="Chevrette M.G."/>
            <person name="De Carvalho L.P.S."/>
            <person name="Shen B."/>
        </authorList>
    </citation>
    <scope>NUCLEOTIDE SEQUENCE [LARGE SCALE GENOMIC DNA]</scope>
    <source>
        <strain evidence="2 3">NPDC006337</strain>
    </source>
</reference>
<sequence length="69" mass="6570">MNLRATVLAVATGTLLTTGAAGAAAAQAAGHEAAPGTGAGTGSDSVAIVKNDRLTPSSVVGYVLDTDES</sequence>
<evidence type="ECO:0000313" key="3">
    <source>
        <dbReference type="Proteomes" id="UP001550378"/>
    </source>
</evidence>
<feature type="signal peptide" evidence="1">
    <location>
        <begin position="1"/>
        <end position="23"/>
    </location>
</feature>
<keyword evidence="1" id="KW-0732">Signal</keyword>